<dbReference type="InterPro" id="IPR036046">
    <property type="entry name" value="Acylphosphatase-like_dom_sf"/>
</dbReference>
<organism evidence="2 3">
    <name type="scientific">Pseudochryseolinea flava</name>
    <dbReference type="NCBI Taxonomy" id="2059302"/>
    <lineage>
        <taxon>Bacteria</taxon>
        <taxon>Pseudomonadati</taxon>
        <taxon>Bacteroidota</taxon>
        <taxon>Cytophagia</taxon>
        <taxon>Cytophagales</taxon>
        <taxon>Fulvivirgaceae</taxon>
        <taxon>Pseudochryseolinea</taxon>
    </lineage>
</organism>
<sequence>MLAHLAYVSVRKKNCTEEEIEKILAACKINNAPLDITGVLLYSETKFIQYVEGESTSLMALYDKIKKDARHEKAVMISYNPIQSRIFPSWQMGSRKLASNDIDFVTDITPGDKEIFKKIVNGNQADGAKVQDLLLKFFKK</sequence>
<dbReference type="SUPFAM" id="SSF54975">
    <property type="entry name" value="Acylphosphatase/BLUF domain-like"/>
    <property type="match status" value="1"/>
</dbReference>
<comment type="caution">
    <text evidence="2">The sequence shown here is derived from an EMBL/GenBank/DDBJ whole genome shotgun (WGS) entry which is preliminary data.</text>
</comment>
<dbReference type="PROSITE" id="PS50925">
    <property type="entry name" value="BLUF"/>
    <property type="match status" value="1"/>
</dbReference>
<accession>A0A364Y694</accession>
<dbReference type="AlphaFoldDB" id="A0A364Y694"/>
<keyword evidence="3" id="KW-1185">Reference proteome</keyword>
<feature type="domain" description="BLUF" evidence="1">
    <location>
        <begin position="2"/>
        <end position="93"/>
    </location>
</feature>
<dbReference type="Proteomes" id="UP000251889">
    <property type="component" value="Unassembled WGS sequence"/>
</dbReference>
<dbReference type="EMBL" id="QMFY01000001">
    <property type="protein sequence ID" value="RAW02606.1"/>
    <property type="molecule type" value="Genomic_DNA"/>
</dbReference>
<evidence type="ECO:0000313" key="2">
    <source>
        <dbReference type="EMBL" id="RAW02606.1"/>
    </source>
</evidence>
<dbReference type="GO" id="GO:0009882">
    <property type="term" value="F:blue light photoreceptor activity"/>
    <property type="evidence" value="ECO:0007669"/>
    <property type="project" value="InterPro"/>
</dbReference>
<reference evidence="2 3" key="1">
    <citation type="submission" date="2018-06" db="EMBL/GenBank/DDBJ databases">
        <title>Chryseolinea flavus sp. nov., a member of the phylum Bacteroidetes isolated from soil.</title>
        <authorList>
            <person name="Li Y."/>
            <person name="Wang J."/>
        </authorList>
    </citation>
    <scope>NUCLEOTIDE SEQUENCE [LARGE SCALE GENOMIC DNA]</scope>
    <source>
        <strain evidence="2 3">SDU1-6</strain>
    </source>
</reference>
<protein>
    <submittedName>
        <fullName evidence="2">Bluf domain protein</fullName>
    </submittedName>
</protein>
<name>A0A364Y694_9BACT</name>
<gene>
    <name evidence="2" type="ORF">DQQ10_00370</name>
</gene>
<dbReference type="SMART" id="SM01034">
    <property type="entry name" value="BLUF"/>
    <property type="match status" value="1"/>
</dbReference>
<evidence type="ECO:0000313" key="3">
    <source>
        <dbReference type="Proteomes" id="UP000251889"/>
    </source>
</evidence>
<proteinExistence type="predicted"/>
<dbReference type="Gene3D" id="3.30.70.100">
    <property type="match status" value="1"/>
</dbReference>
<dbReference type="RefSeq" id="WP_112744823.1">
    <property type="nucleotide sequence ID" value="NZ_QMFY01000001.1"/>
</dbReference>
<dbReference type="GO" id="GO:0071949">
    <property type="term" value="F:FAD binding"/>
    <property type="evidence" value="ECO:0007669"/>
    <property type="project" value="InterPro"/>
</dbReference>
<dbReference type="Pfam" id="PF04940">
    <property type="entry name" value="BLUF"/>
    <property type="match status" value="1"/>
</dbReference>
<dbReference type="OrthoDB" id="1122028at2"/>
<evidence type="ECO:0000259" key="1">
    <source>
        <dbReference type="PROSITE" id="PS50925"/>
    </source>
</evidence>
<dbReference type="InterPro" id="IPR007024">
    <property type="entry name" value="BLUF_domain"/>
</dbReference>